<protein>
    <submittedName>
        <fullName evidence="1">Transcription factor Cys6</fullName>
    </submittedName>
</protein>
<dbReference type="Proteomes" id="UP000002498">
    <property type="component" value="Unassembled WGS sequence"/>
</dbReference>
<evidence type="ECO:0000313" key="2">
    <source>
        <dbReference type="Proteomes" id="UP000002498"/>
    </source>
</evidence>
<evidence type="ECO:0000313" key="1">
    <source>
        <dbReference type="EMBL" id="KHO10954.1"/>
    </source>
</evidence>
<dbReference type="RefSeq" id="XP_011411787.1">
    <property type="nucleotide sequence ID" value="XM_011413485.1"/>
</dbReference>
<dbReference type="AlphaFoldDB" id="A0A0B2XG11"/>
<reference evidence="1 2" key="1">
    <citation type="journal article" date="2011" name="PLoS Genet.">
        <title>Genome sequencing and comparative transcriptomics of the model entomopathogenic fungi Metarhizium anisopliae and M. acridum.</title>
        <authorList>
            <person name="Gao Q."/>
            <person name="Jin K."/>
            <person name="Ying S.H."/>
            <person name="Zhang Y."/>
            <person name="Xiao G."/>
            <person name="Shang Y."/>
            <person name="Duan Z."/>
            <person name="Hu X."/>
            <person name="Xie X.Q."/>
            <person name="Zhou G."/>
            <person name="Peng G."/>
            <person name="Luo Z."/>
            <person name="Huang W."/>
            <person name="Wang B."/>
            <person name="Fang W."/>
            <person name="Wang S."/>
            <person name="Zhong Y."/>
            <person name="Ma L.J."/>
            <person name="St Leger R.J."/>
            <person name="Zhao G.P."/>
            <person name="Pei Y."/>
            <person name="Feng M.G."/>
            <person name="Xia Y."/>
            <person name="Wang C."/>
        </authorList>
    </citation>
    <scope>NUCLEOTIDE SEQUENCE [LARGE SCALE GENOMIC DNA]</scope>
    <source>
        <strain evidence="2">ARSEF 23 / ATCC MYA-3075</strain>
    </source>
</reference>
<sequence length="91" mass="9524">MQRRPALRLYSSSARKFSALVAGRVPGIASDEVRGAGSISARSTAPSGPPIPAYCLTSRALTGLCAASWHEKDAIELLGAFAARRVKRPGS</sequence>
<gene>
    <name evidence="1" type="ORF">MAA_11491</name>
</gene>
<organism evidence="1 2">
    <name type="scientific">Metarhizium robertsii (strain ARSEF 23 / ATCC MYA-3075)</name>
    <name type="common">Metarhizium anisopliae (strain ARSEF 23)</name>
    <dbReference type="NCBI Taxonomy" id="655844"/>
    <lineage>
        <taxon>Eukaryota</taxon>
        <taxon>Fungi</taxon>
        <taxon>Dikarya</taxon>
        <taxon>Ascomycota</taxon>
        <taxon>Pezizomycotina</taxon>
        <taxon>Sordariomycetes</taxon>
        <taxon>Hypocreomycetidae</taxon>
        <taxon>Hypocreales</taxon>
        <taxon>Clavicipitaceae</taxon>
        <taxon>Metarhizium</taxon>
    </lineage>
</organism>
<reference evidence="1 2" key="2">
    <citation type="journal article" date="2014" name="Proc. Natl. Acad. Sci. U.S.A.">
        <title>Trajectory and genomic determinants of fungal-pathogen speciation and host adaptation.</title>
        <authorList>
            <person name="Hu X."/>
            <person name="Xiao G."/>
            <person name="Zheng P."/>
            <person name="Shang Y."/>
            <person name="Su Y."/>
            <person name="Zhang X."/>
            <person name="Liu X."/>
            <person name="Zhan S."/>
            <person name="St Leger R.J."/>
            <person name="Wang C."/>
        </authorList>
    </citation>
    <scope>GENOME REANNOTATION</scope>
    <source>
        <strain evidence="2">ARSEF 23 / ATCC MYA-3075</strain>
    </source>
</reference>
<dbReference type="EMBL" id="ADNJ02000008">
    <property type="protein sequence ID" value="KHO10954.1"/>
    <property type="molecule type" value="Genomic_DNA"/>
</dbReference>
<proteinExistence type="predicted"/>
<dbReference type="KEGG" id="maj:MAA_11491"/>
<comment type="caution">
    <text evidence="1">The sequence shown here is derived from an EMBL/GenBank/DDBJ whole genome shotgun (WGS) entry which is preliminary data.</text>
</comment>
<keyword evidence="2" id="KW-1185">Reference proteome</keyword>
<name>A0A0B2XG11_METRA</name>
<dbReference type="GeneID" id="23632939"/>
<accession>A0A0B2XG11</accession>
<dbReference type="HOGENOM" id="CLU_2427512_0_0_1"/>